<sequence length="359" mass="41058">MEAVSFERVMNFNFGRADVGRMDVIDDRLYYSNIVTPGYFDKTGTQVQYGTKHYDMRFGHIFTKDFMVGVSENRRSLIFLPNIGFASNKIIYLNALNIPDLQGDLLLMRGWSEVPNFSLNGNYLLSSWELPLDASREDAGKGVFLLELNMSGTEGGLVLDRDQPVLRRIPLGFAIEKEMKPIYQIITAFPFEQGWLASINVDGVQTSVKIEKDGRIDLLQNRLERFVLYSVERSSQGELFVSDEDGLLYSESGNPFELVRIATVNRFLRFKFLEDRVVVWTAEDRIFELKDFRDVSKIRLVELENKGLEGIQVKDVELFNGSVYVSTNGGFFVKEEADFWAEKVESIDPSMGIGWELSF</sequence>
<gene>
    <name evidence="1" type="ORF">J0A68_15120</name>
</gene>
<dbReference type="RefSeq" id="WP_206579053.1">
    <property type="nucleotide sequence ID" value="NZ_JAFKCT010000006.1"/>
</dbReference>
<dbReference type="Proteomes" id="UP000664317">
    <property type="component" value="Unassembled WGS sequence"/>
</dbReference>
<proteinExistence type="predicted"/>
<organism evidence="1 2">
    <name type="scientific">Algoriphagus oliviformis</name>
    <dbReference type="NCBI Taxonomy" id="2811231"/>
    <lineage>
        <taxon>Bacteria</taxon>
        <taxon>Pseudomonadati</taxon>
        <taxon>Bacteroidota</taxon>
        <taxon>Cytophagia</taxon>
        <taxon>Cytophagales</taxon>
        <taxon>Cyclobacteriaceae</taxon>
        <taxon>Algoriphagus</taxon>
    </lineage>
</organism>
<protein>
    <submittedName>
        <fullName evidence="1">Uncharacterized protein</fullName>
    </submittedName>
</protein>
<evidence type="ECO:0000313" key="1">
    <source>
        <dbReference type="EMBL" id="MBN7812283.1"/>
    </source>
</evidence>
<reference evidence="1 2" key="1">
    <citation type="submission" date="2021-03" db="EMBL/GenBank/DDBJ databases">
        <title>novel species isolated from a fishpond in China.</title>
        <authorList>
            <person name="Lu H."/>
            <person name="Cai Z."/>
        </authorList>
    </citation>
    <scope>NUCLEOTIDE SEQUENCE [LARGE SCALE GENOMIC DNA]</scope>
    <source>
        <strain evidence="1 2">H41</strain>
    </source>
</reference>
<comment type="caution">
    <text evidence="1">The sequence shown here is derived from an EMBL/GenBank/DDBJ whole genome shotgun (WGS) entry which is preliminary data.</text>
</comment>
<accession>A0ABS3C5K5</accession>
<name>A0ABS3C5K5_9BACT</name>
<keyword evidence="2" id="KW-1185">Reference proteome</keyword>
<evidence type="ECO:0000313" key="2">
    <source>
        <dbReference type="Proteomes" id="UP000664317"/>
    </source>
</evidence>
<dbReference type="EMBL" id="JAFKCT010000006">
    <property type="protein sequence ID" value="MBN7812283.1"/>
    <property type="molecule type" value="Genomic_DNA"/>
</dbReference>